<reference evidence="3 4" key="1">
    <citation type="submission" date="2023-11" db="EMBL/GenBank/DDBJ databases">
        <title>Coraliomargarita sp. nov., isolated from marine algae.</title>
        <authorList>
            <person name="Lee J.K."/>
            <person name="Baek J.H."/>
            <person name="Kim J.M."/>
            <person name="Choi D.G."/>
            <person name="Jeon C.O."/>
        </authorList>
    </citation>
    <scope>NUCLEOTIDE SEQUENCE [LARGE SCALE GENOMIC DNA]</scope>
    <source>
        <strain evidence="3 4">J2-16</strain>
    </source>
</reference>
<protein>
    <submittedName>
        <fullName evidence="3">PepSY-associated TM helix domain-containing protein</fullName>
    </submittedName>
</protein>
<keyword evidence="2" id="KW-0812">Transmembrane</keyword>
<evidence type="ECO:0000313" key="3">
    <source>
        <dbReference type="EMBL" id="WPJ97988.1"/>
    </source>
</evidence>
<keyword evidence="4" id="KW-1185">Reference proteome</keyword>
<feature type="transmembrane region" description="Helical" evidence="2">
    <location>
        <begin position="196"/>
        <end position="216"/>
    </location>
</feature>
<evidence type="ECO:0000256" key="1">
    <source>
        <dbReference type="SAM" id="MobiDB-lite"/>
    </source>
</evidence>
<feature type="region of interest" description="Disordered" evidence="1">
    <location>
        <begin position="278"/>
        <end position="340"/>
    </location>
</feature>
<proteinExistence type="predicted"/>
<keyword evidence="2" id="KW-1133">Transmembrane helix</keyword>
<sequence>MKRFRKIIFWVHLCVGVAVGFMIALLCLTGAVLAFEDDFIAAVEKDSVTLELAAGTERKAIDELVRMAQEVEPDATFSQIVIAFEPSTAWRLNMGRRDFRYLNPYTGEIWQSEAQGLRDFFFFNFELHRWLVLQGDSRDTGRMITNVANLGFLFLCLSGLYLWFPRVWRWKAFRAVMMLKRGAKGKARDFNWHNVFGFWALIPLILMILTGAYFYYDWAKDGANILFGPSAPRVGTQLPAQHIEDSLIEGETLSMEARFDVASAWSEDWEEITMPIASSATLGPRGAGQGAGRGAGSGRGPGQGQGGGSGGQGAGDGSGPGGAIGAGTGPGAAQGGGRRGPSVDPALVLVQEAGQWFPFNRPSELLVDLYTGVIAAQRQPSDLSFREKLHSSLRYIHTGEAGLLPGKIIAFLGCIAGLILVYSGFALSYRRLMSSRRKKKAS</sequence>
<dbReference type="EMBL" id="CP138858">
    <property type="protein sequence ID" value="WPJ97988.1"/>
    <property type="molecule type" value="Genomic_DNA"/>
</dbReference>
<gene>
    <name evidence="3" type="ORF">SH580_09730</name>
</gene>
<evidence type="ECO:0000256" key="2">
    <source>
        <dbReference type="SAM" id="Phobius"/>
    </source>
</evidence>
<dbReference type="InterPro" id="IPR005625">
    <property type="entry name" value="PepSY-ass_TM"/>
</dbReference>
<dbReference type="Pfam" id="PF03929">
    <property type="entry name" value="PepSY_TM"/>
    <property type="match status" value="1"/>
</dbReference>
<dbReference type="PANTHER" id="PTHR34219:SF3">
    <property type="entry name" value="BLL7967 PROTEIN"/>
    <property type="match status" value="1"/>
</dbReference>
<feature type="transmembrane region" description="Helical" evidence="2">
    <location>
        <begin position="143"/>
        <end position="164"/>
    </location>
</feature>
<dbReference type="Proteomes" id="UP001324993">
    <property type="component" value="Chromosome"/>
</dbReference>
<feature type="transmembrane region" description="Helical" evidence="2">
    <location>
        <begin position="7"/>
        <end position="35"/>
    </location>
</feature>
<dbReference type="PANTHER" id="PTHR34219">
    <property type="entry name" value="IRON-REGULATED INNER MEMBRANE PROTEIN-RELATED"/>
    <property type="match status" value="1"/>
</dbReference>
<evidence type="ECO:0000313" key="4">
    <source>
        <dbReference type="Proteomes" id="UP001324993"/>
    </source>
</evidence>
<keyword evidence="2" id="KW-0472">Membrane</keyword>
<organism evidence="3 4">
    <name type="scientific">Coraliomargarita algicola</name>
    <dbReference type="NCBI Taxonomy" id="3092156"/>
    <lineage>
        <taxon>Bacteria</taxon>
        <taxon>Pseudomonadati</taxon>
        <taxon>Verrucomicrobiota</taxon>
        <taxon>Opitutia</taxon>
        <taxon>Puniceicoccales</taxon>
        <taxon>Coraliomargaritaceae</taxon>
        <taxon>Coraliomargarita</taxon>
    </lineage>
</organism>
<name>A0ABZ0RSE3_9BACT</name>
<feature type="compositionally biased region" description="Gly residues" evidence="1">
    <location>
        <begin position="285"/>
        <end position="339"/>
    </location>
</feature>
<accession>A0ABZ0RSE3</accession>
<dbReference type="RefSeq" id="WP_319834800.1">
    <property type="nucleotide sequence ID" value="NZ_CP138858.1"/>
</dbReference>
<feature type="transmembrane region" description="Helical" evidence="2">
    <location>
        <begin position="408"/>
        <end position="429"/>
    </location>
</feature>